<feature type="compositionally biased region" description="Acidic residues" evidence="1">
    <location>
        <begin position="268"/>
        <end position="278"/>
    </location>
</feature>
<feature type="compositionally biased region" description="Low complexity" evidence="1">
    <location>
        <begin position="258"/>
        <end position="267"/>
    </location>
</feature>
<feature type="compositionally biased region" description="Acidic residues" evidence="1">
    <location>
        <begin position="876"/>
        <end position="892"/>
    </location>
</feature>
<feature type="region of interest" description="Disordered" evidence="1">
    <location>
        <begin position="818"/>
        <end position="902"/>
    </location>
</feature>
<sequence length="1417" mass="146921">MRLGVFGLCVVLFSRAHGQGAAPNPTTRTQTLSSVPTPRGDDGDRGWLASLSLPCPRAIHQAKSEDRYLTWGPYRCRGTALVPRPTVATPTWVFDNRAHEPIPTSSVPPAWLVEATPEEATLTGWPTGAAPTPSATEAVPAPSPRRYIGILWQWVSAPTTLAEAAPTPSKRYIRTFWPWEAGQSPLPTEAATTTTPTEAALLVQSSRAAGYGFPEWLRVGGFGIFLIASACTGALAALPLLDKVPSDDDGDDSGSDGGSSTDSGSNSDGDESSDDYDGDSARPASPVDKDPAPATKLSDSNGGDSARPESLVDEGTLAPATEPFDSQDTDRQLERQVPAGDATIQEPVSNQPVEPTHPQDAPMPEVVNNHPDEPVPAGGMPMQDPIDDQTDGIDSDDDSGSDGDATTAPEESAHPESPAGGGTAAADVSKDAGEPINSEEAPVADEPIPTTGDITPTRAAKQTPVADETSPITDPPTLAAVDGRALVARTEEQVSSNGASTQMPVHNRPGNLVLPGGALTLEPVATETSKTVDSSAEDTTSTQPAKPSVGDSDNAKEPEGVSGDFTALESVARSEEPVPSTCATEQAPVIAKASHTASGLFTFGTPTLPRANMGDSRSDNKGQRRRNIAKPKSQRGSSSSSSKVGASIPTQLATTPAPSTTKASNTFDSSATDNFPTQPAWPCVSDSDNAKESKGSNITSRTPNSSPSKGSTSNKGKGTAIAITTGQESLVADTQQVPVVADTRSSNSVPAGGDTGMQVDAPYISAGVWREDLSTKACSRLEETSATDAVMPGATIVSGTGALHVVEPRPDDVEIKAADPPAVEAEMEDAEPPTDDDLDMEAVVPASDDDSDMEDKEPADEADFDMHGNGFSDKDSDMEDEERADDDPDMEEAGTPVDTSDTYLYAQSDDDTPVKISAAVLEAASVEARMEALQRPHRQIRARRPVNAATGTLPLNPMHPAIGAVNAGSFSFGGQHNNGAFGSGIASFSFNFGDTNNVQFGGNRDTQSRQPNYNDDGPSDGRKLNWLPSETTAGLGGDSRTLANNAEGGGSVQFGNNFGTNTFLPNPANTIGQAASGPLPDISHIDFNTLAQSFANPSAEANTLFADNLGTGTGTMSDNNADASALLPNVGNLWFNNNMAAGGNVQFGDTSGANTFLPNLANTGGGGVTQLSSDAGISTHMVNLGFMDAEGNAAPEYGEECKRVEYLLTSFYNLPVEEQTQRLNQALHNVLPTISTADTTSAGNNMLFGNNPGADTPGLGNDSITGALPLNPLFPGLGLAPNSVVHDNINSGSNSLFQEPGLLTVIPAPTISTGTVPVAPNQDTTAVGSAGNVAEGPMDNFDLEAMLKWAAEINEETLAQIDASLRASGFNLEDEQWVMPTGAAASITITEVIETSESDGEPSTEQPPTTTTSSANP</sequence>
<reference evidence="3" key="1">
    <citation type="submission" date="2022-07" db="EMBL/GenBank/DDBJ databases">
        <title>Phylogenomic reconstructions and comparative analyses of Kickxellomycotina fungi.</title>
        <authorList>
            <person name="Reynolds N.K."/>
            <person name="Stajich J.E."/>
            <person name="Barry K."/>
            <person name="Grigoriev I.V."/>
            <person name="Crous P."/>
            <person name="Smith M.E."/>
        </authorList>
    </citation>
    <scope>NUCLEOTIDE SEQUENCE</scope>
    <source>
        <strain evidence="3">BCRC 34297</strain>
    </source>
</reference>
<feature type="region of interest" description="Disordered" evidence="1">
    <location>
        <begin position="998"/>
        <end position="1048"/>
    </location>
</feature>
<accession>A0A9W8LDA0</accession>
<feature type="signal peptide" evidence="2">
    <location>
        <begin position="1"/>
        <end position="18"/>
    </location>
</feature>
<gene>
    <name evidence="3" type="ORF">GGI19_001370</name>
</gene>
<feature type="compositionally biased region" description="Polar residues" evidence="1">
    <location>
        <begin position="24"/>
        <end position="36"/>
    </location>
</feature>
<feature type="compositionally biased region" description="Low complexity" evidence="1">
    <location>
        <begin position="653"/>
        <end position="666"/>
    </location>
</feature>
<feature type="compositionally biased region" description="Polar residues" evidence="1">
    <location>
        <begin position="998"/>
        <end position="1013"/>
    </location>
</feature>
<proteinExistence type="predicted"/>
<feature type="region of interest" description="Disordered" evidence="1">
    <location>
        <begin position="246"/>
        <end position="729"/>
    </location>
</feature>
<feature type="compositionally biased region" description="Polar residues" evidence="1">
    <location>
        <begin position="667"/>
        <end position="677"/>
    </location>
</feature>
<feature type="compositionally biased region" description="Acidic residues" evidence="1">
    <location>
        <begin position="847"/>
        <end position="863"/>
    </location>
</feature>
<keyword evidence="4" id="KW-1185">Reference proteome</keyword>
<feature type="compositionally biased region" description="Basic residues" evidence="1">
    <location>
        <begin position="623"/>
        <end position="633"/>
    </location>
</feature>
<dbReference type="EMBL" id="JANBUH010000048">
    <property type="protein sequence ID" value="KAJ2755787.1"/>
    <property type="molecule type" value="Genomic_DNA"/>
</dbReference>
<feature type="compositionally biased region" description="Polar residues" evidence="1">
    <location>
        <begin position="526"/>
        <end position="545"/>
    </location>
</feature>
<evidence type="ECO:0000256" key="1">
    <source>
        <dbReference type="SAM" id="MobiDB-lite"/>
    </source>
</evidence>
<evidence type="ECO:0000313" key="3">
    <source>
        <dbReference type="EMBL" id="KAJ2755787.1"/>
    </source>
</evidence>
<feature type="compositionally biased region" description="Acidic residues" evidence="1">
    <location>
        <begin position="385"/>
        <end position="401"/>
    </location>
</feature>
<name>A0A9W8LDA0_9FUNG</name>
<dbReference type="OrthoDB" id="5566235at2759"/>
<organism evidence="3 4">
    <name type="scientific">Coemansia pectinata</name>
    <dbReference type="NCBI Taxonomy" id="1052879"/>
    <lineage>
        <taxon>Eukaryota</taxon>
        <taxon>Fungi</taxon>
        <taxon>Fungi incertae sedis</taxon>
        <taxon>Zoopagomycota</taxon>
        <taxon>Kickxellomycotina</taxon>
        <taxon>Kickxellomycetes</taxon>
        <taxon>Kickxellales</taxon>
        <taxon>Kickxellaceae</taxon>
        <taxon>Coemansia</taxon>
    </lineage>
</organism>
<feature type="chain" id="PRO_5040930986" evidence="2">
    <location>
        <begin position="19"/>
        <end position="1417"/>
    </location>
</feature>
<feature type="compositionally biased region" description="Low complexity" evidence="1">
    <location>
        <begin position="1403"/>
        <end position="1417"/>
    </location>
</feature>
<feature type="region of interest" description="Disordered" evidence="1">
    <location>
        <begin position="19"/>
        <end position="47"/>
    </location>
</feature>
<comment type="caution">
    <text evidence="3">The sequence shown here is derived from an EMBL/GenBank/DDBJ whole genome shotgun (WGS) entry which is preliminary data.</text>
</comment>
<dbReference type="Proteomes" id="UP001140011">
    <property type="component" value="Unassembled WGS sequence"/>
</dbReference>
<evidence type="ECO:0000256" key="2">
    <source>
        <dbReference type="SAM" id="SignalP"/>
    </source>
</evidence>
<feature type="compositionally biased region" description="Polar residues" evidence="1">
    <location>
        <begin position="493"/>
        <end position="504"/>
    </location>
</feature>
<evidence type="ECO:0000313" key="4">
    <source>
        <dbReference type="Proteomes" id="UP001140011"/>
    </source>
</evidence>
<feature type="region of interest" description="Disordered" evidence="1">
    <location>
        <begin position="1394"/>
        <end position="1417"/>
    </location>
</feature>
<protein>
    <submittedName>
        <fullName evidence="3">Uncharacterized protein</fullName>
    </submittedName>
</protein>
<keyword evidence="2" id="KW-0732">Signal</keyword>
<feature type="compositionally biased region" description="Acidic residues" evidence="1">
    <location>
        <begin position="825"/>
        <end position="840"/>
    </location>
</feature>
<feature type="compositionally biased region" description="Polar residues" evidence="1">
    <location>
        <begin position="695"/>
        <end position="729"/>
    </location>
</feature>